<organism evidence="4">
    <name type="scientific">Nippostrongylus brasiliensis</name>
    <name type="common">Rat hookworm</name>
    <dbReference type="NCBI Taxonomy" id="27835"/>
    <lineage>
        <taxon>Eukaryota</taxon>
        <taxon>Metazoa</taxon>
        <taxon>Ecdysozoa</taxon>
        <taxon>Nematoda</taxon>
        <taxon>Chromadorea</taxon>
        <taxon>Rhabditida</taxon>
        <taxon>Rhabditina</taxon>
        <taxon>Rhabditomorpha</taxon>
        <taxon>Strongyloidea</taxon>
        <taxon>Heligmosomidae</taxon>
        <taxon>Nippostrongylus</taxon>
    </lineage>
</organism>
<dbReference type="InterPro" id="IPR014044">
    <property type="entry name" value="CAP_dom"/>
</dbReference>
<name>A0A0N4XMP5_NIPBR</name>
<dbReference type="SMART" id="SM00198">
    <property type="entry name" value="SCP"/>
    <property type="match status" value="1"/>
</dbReference>
<sequence length="237" mass="27191">MHLGIQFNARKVLDKDHKRVVVATVSIDNKCRLGVWNFKFYCGNRHIKFLPTCSSTQYQSDFKCTGKLNNEDARKKVLDSHNNYRRKVAAGNVTNKRGYIPEAGDMIELIYACDLEEKAQDLIDGCPTKDKFSYSGAYNFLGATVGTTPEDATTKWYNEYTDGNVRWPRKNILIKTQVNNAQFVSFANVSIPHIRKRLVGITIPLLDDKRQHVGRWMCLPKLHVPNQPKRSDHFMPL</sequence>
<dbReference type="SUPFAM" id="SSF55797">
    <property type="entry name" value="PR-1-like"/>
    <property type="match status" value="1"/>
</dbReference>
<reference evidence="4" key="1">
    <citation type="submission" date="2017-02" db="UniProtKB">
        <authorList>
            <consortium name="WormBaseParasite"/>
        </authorList>
    </citation>
    <scope>IDENTIFICATION</scope>
</reference>
<reference evidence="2 3" key="2">
    <citation type="submission" date="2018-11" db="EMBL/GenBank/DDBJ databases">
        <authorList>
            <consortium name="Pathogen Informatics"/>
        </authorList>
    </citation>
    <scope>NUCLEOTIDE SEQUENCE [LARGE SCALE GENOMIC DNA]</scope>
</reference>
<dbReference type="AlphaFoldDB" id="A0A0N4XMP5"/>
<protein>
    <submittedName>
        <fullName evidence="4">SCP domain-containing protein</fullName>
    </submittedName>
</protein>
<keyword evidence="3" id="KW-1185">Reference proteome</keyword>
<accession>A0A0N4XMP5</accession>
<evidence type="ECO:0000259" key="1">
    <source>
        <dbReference type="SMART" id="SM00198"/>
    </source>
</evidence>
<evidence type="ECO:0000313" key="3">
    <source>
        <dbReference type="Proteomes" id="UP000271162"/>
    </source>
</evidence>
<feature type="domain" description="SCP" evidence="1">
    <location>
        <begin position="72"/>
        <end position="198"/>
    </location>
</feature>
<gene>
    <name evidence="2" type="ORF">NBR_LOCUS3798</name>
</gene>
<proteinExistence type="predicted"/>
<evidence type="ECO:0000313" key="4">
    <source>
        <dbReference type="WBParaSite" id="NBR_0000379701-mRNA-1"/>
    </source>
</evidence>
<dbReference type="Gene3D" id="3.40.33.10">
    <property type="entry name" value="CAP"/>
    <property type="match status" value="1"/>
</dbReference>
<dbReference type="STRING" id="27835.A0A0N4XMP5"/>
<dbReference type="WBParaSite" id="NBR_0000379701-mRNA-1">
    <property type="protein sequence ID" value="NBR_0000379701-mRNA-1"/>
    <property type="gene ID" value="NBR_0000379701"/>
</dbReference>
<dbReference type="Proteomes" id="UP000271162">
    <property type="component" value="Unassembled WGS sequence"/>
</dbReference>
<dbReference type="EMBL" id="UYSL01006162">
    <property type="protein sequence ID" value="VDL67387.1"/>
    <property type="molecule type" value="Genomic_DNA"/>
</dbReference>
<dbReference type="CDD" id="cd05380">
    <property type="entry name" value="CAP_euk"/>
    <property type="match status" value="1"/>
</dbReference>
<evidence type="ECO:0000313" key="2">
    <source>
        <dbReference type="EMBL" id="VDL67387.1"/>
    </source>
</evidence>
<dbReference type="InterPro" id="IPR035940">
    <property type="entry name" value="CAP_sf"/>
</dbReference>